<accession>A0A0G0PPZ3</accession>
<dbReference type="EMBL" id="LBWB01000015">
    <property type="protein sequence ID" value="KKR00235.1"/>
    <property type="molecule type" value="Genomic_DNA"/>
</dbReference>
<protein>
    <submittedName>
        <fullName evidence="1">Uncharacterized protein</fullName>
    </submittedName>
</protein>
<sequence>MEKKLFKLHFRAAKFLGSEKVCRNKIKHPTEEKALRAMMHHNEWDGREHDVEIYPCPFCNQWHLGGIWPTDNIEKFLKSKSLPNRIKDKFKQMKKSRHVAKKEKENG</sequence>
<gene>
    <name evidence="1" type="ORF">UT24_C0015G0043</name>
</gene>
<dbReference type="STRING" id="1618574.UT24_C0015G0043"/>
<organism evidence="1 2">
    <name type="scientific">Candidatus Woesebacteria bacterium GW2011_GWB1_39_12</name>
    <dbReference type="NCBI Taxonomy" id="1618574"/>
    <lineage>
        <taxon>Bacteria</taxon>
        <taxon>Candidatus Woeseibacteriota</taxon>
    </lineage>
</organism>
<comment type="caution">
    <text evidence="1">The sequence shown here is derived from an EMBL/GenBank/DDBJ whole genome shotgun (WGS) entry which is preliminary data.</text>
</comment>
<reference evidence="1 2" key="1">
    <citation type="journal article" date="2015" name="Nature">
        <title>rRNA introns, odd ribosomes, and small enigmatic genomes across a large radiation of phyla.</title>
        <authorList>
            <person name="Brown C.T."/>
            <person name="Hug L.A."/>
            <person name="Thomas B.C."/>
            <person name="Sharon I."/>
            <person name="Castelle C.J."/>
            <person name="Singh A."/>
            <person name="Wilkins M.J."/>
            <person name="Williams K.H."/>
            <person name="Banfield J.F."/>
        </authorList>
    </citation>
    <scope>NUCLEOTIDE SEQUENCE [LARGE SCALE GENOMIC DNA]</scope>
</reference>
<proteinExistence type="predicted"/>
<evidence type="ECO:0000313" key="2">
    <source>
        <dbReference type="Proteomes" id="UP000033881"/>
    </source>
</evidence>
<dbReference type="AlphaFoldDB" id="A0A0G0PPZ3"/>
<dbReference type="Proteomes" id="UP000033881">
    <property type="component" value="Unassembled WGS sequence"/>
</dbReference>
<name>A0A0G0PPZ3_9BACT</name>
<evidence type="ECO:0000313" key="1">
    <source>
        <dbReference type="EMBL" id="KKR00235.1"/>
    </source>
</evidence>